<evidence type="ECO:0000256" key="1">
    <source>
        <dbReference type="ARBA" id="ARBA00001936"/>
    </source>
</evidence>
<dbReference type="InterPro" id="IPR001667">
    <property type="entry name" value="DDH_dom"/>
</dbReference>
<dbReference type="InterPro" id="IPR000644">
    <property type="entry name" value="CBS_dom"/>
</dbReference>
<dbReference type="InterPro" id="IPR038222">
    <property type="entry name" value="DHHA2_dom_sf"/>
</dbReference>
<dbReference type="Gene3D" id="3.10.580.10">
    <property type="entry name" value="CBS-domain"/>
    <property type="match status" value="1"/>
</dbReference>
<dbReference type="InterPro" id="IPR010766">
    <property type="entry name" value="DRTGG"/>
</dbReference>
<dbReference type="NCBIfam" id="NF011442">
    <property type="entry name" value="PRK14869.1-4"/>
    <property type="match status" value="1"/>
</dbReference>
<dbReference type="Pfam" id="PF00571">
    <property type="entry name" value="CBS"/>
    <property type="match status" value="2"/>
</dbReference>
<dbReference type="Gene3D" id="3.10.310.20">
    <property type="entry name" value="DHHA2 domain"/>
    <property type="match status" value="1"/>
</dbReference>
<evidence type="ECO:0000256" key="4">
    <source>
        <dbReference type="ARBA" id="ARBA00022801"/>
    </source>
</evidence>
<dbReference type="InterPro" id="IPR046342">
    <property type="entry name" value="CBS_dom_sf"/>
</dbReference>
<organism evidence="10 11">
    <name type="scientific">Clostridium acetireducens DSM 10703</name>
    <dbReference type="NCBI Taxonomy" id="1121290"/>
    <lineage>
        <taxon>Bacteria</taxon>
        <taxon>Bacillati</taxon>
        <taxon>Bacillota</taxon>
        <taxon>Clostridia</taxon>
        <taxon>Eubacteriales</taxon>
        <taxon>Clostridiaceae</taxon>
        <taxon>Clostridium</taxon>
    </lineage>
</organism>
<dbReference type="SUPFAM" id="SSF54631">
    <property type="entry name" value="CBS-domain pair"/>
    <property type="match status" value="1"/>
</dbReference>
<dbReference type="CDD" id="cd04597">
    <property type="entry name" value="CBS_pair_inorgPPase"/>
    <property type="match status" value="1"/>
</dbReference>
<dbReference type="SMART" id="SM00116">
    <property type="entry name" value="CBS"/>
    <property type="match status" value="2"/>
</dbReference>
<evidence type="ECO:0000256" key="8">
    <source>
        <dbReference type="PROSITE-ProRule" id="PRU00703"/>
    </source>
</evidence>
<feature type="domain" description="CBS" evidence="9">
    <location>
        <begin position="252"/>
        <end position="310"/>
    </location>
</feature>
<dbReference type="RefSeq" id="WP_070111356.1">
    <property type="nucleotide sequence ID" value="NZ_LZFO01000060.1"/>
</dbReference>
<dbReference type="InterPro" id="IPR038763">
    <property type="entry name" value="DHH_sf"/>
</dbReference>
<dbReference type="Proteomes" id="UP000175744">
    <property type="component" value="Unassembled WGS sequence"/>
</dbReference>
<dbReference type="Pfam" id="PF07085">
    <property type="entry name" value="DRTGG"/>
    <property type="match status" value="1"/>
</dbReference>
<dbReference type="Pfam" id="PF02833">
    <property type="entry name" value="DHHA2"/>
    <property type="match status" value="1"/>
</dbReference>
<evidence type="ECO:0000313" key="11">
    <source>
        <dbReference type="Proteomes" id="UP000175744"/>
    </source>
</evidence>
<evidence type="ECO:0000259" key="9">
    <source>
        <dbReference type="PROSITE" id="PS51371"/>
    </source>
</evidence>
<reference evidence="10 11" key="1">
    <citation type="submission" date="2016-06" db="EMBL/GenBank/DDBJ databases">
        <title>Genome sequence of Clostridium acetireducens DSM 10703.</title>
        <authorList>
            <person name="Poehlein A."/>
            <person name="Fluechter S."/>
            <person name="Duerre P."/>
            <person name="Daniel R."/>
        </authorList>
    </citation>
    <scope>NUCLEOTIDE SEQUENCE [LARGE SCALE GENOMIC DNA]</scope>
    <source>
        <strain evidence="10 11">DSM 10703</strain>
    </source>
</reference>
<dbReference type="GO" id="GO:0004427">
    <property type="term" value="F:inorganic diphosphate phosphatase activity"/>
    <property type="evidence" value="ECO:0007669"/>
    <property type="project" value="UniProtKB-EC"/>
</dbReference>
<comment type="cofactor">
    <cofactor evidence="1">
        <name>Mn(2+)</name>
        <dbReference type="ChEBI" id="CHEBI:29035"/>
    </cofactor>
</comment>
<dbReference type="Pfam" id="PF01368">
    <property type="entry name" value="DHH"/>
    <property type="match status" value="1"/>
</dbReference>
<sequence>MNDVLYITGHRNPDTDSICSAIAYADFKNKTSSIPAIPIRLGSINRETEFILNYFGVEAPKLLPNVKTQILDLDIDKVPSLSPNISIKMAWSIMKKNNIKTLPVSDEDNKLLGLASLSNITSSYMDIWDNNVLSKSGTKLEHIIDTLSGKCIYYSEESEKNFAKIVVAAMQPEGIKEIIEEGDIVICGNRKDAQEMILNSKASLMIVTGNYQISEDILEQAKNTGCSIVQTPYDTFTAARLLPQSIPVSYIMAKDDLIKFKPTDFVDDIKDIMLETRYRTYPVVDEEDKVVGSISRYHLISQNKKKVILVDHNEKTQSVLGLDDAEILEIIDHHRLGDIQTGTPIYFRNEPVGSTATIVASIFFENGVRPSRKIAGILAGGIISDTLLFKSPTSTVMDKLMLKRLSQIANINPEEFAMEMFKAGSSLKGKSVDEVFYGDFKEFFINNTKIAVTQVSTIDDESFNPIEKDIMNLMEKKAKEEKYSLIVLMLTNIFKGGSKLIVAGKHKEFVSQAFNVQLDENSAYVPGVVSRKKQVIPPLTNVISSAVIDEEEEEESQE</sequence>
<keyword evidence="4 10" id="KW-0378">Hydrolase</keyword>
<keyword evidence="11" id="KW-1185">Reference proteome</keyword>
<dbReference type="GO" id="GO:0046872">
    <property type="term" value="F:metal ion binding"/>
    <property type="evidence" value="ECO:0007669"/>
    <property type="project" value="UniProtKB-KW"/>
</dbReference>
<feature type="domain" description="CBS" evidence="9">
    <location>
        <begin position="74"/>
        <end position="130"/>
    </location>
</feature>
<keyword evidence="3" id="KW-0479">Metal-binding</keyword>
<comment type="caution">
    <text evidence="10">The sequence shown here is derived from an EMBL/GenBank/DDBJ whole genome shotgun (WGS) entry which is preliminary data.</text>
</comment>
<proteinExistence type="predicted"/>
<dbReference type="GO" id="GO:0005737">
    <property type="term" value="C:cytoplasm"/>
    <property type="evidence" value="ECO:0007669"/>
    <property type="project" value="InterPro"/>
</dbReference>
<dbReference type="SMART" id="SM01131">
    <property type="entry name" value="DHHA2"/>
    <property type="match status" value="1"/>
</dbReference>
<dbReference type="InterPro" id="IPR004097">
    <property type="entry name" value="DHHA2"/>
</dbReference>
<dbReference type="EC" id="3.6.1.1" evidence="2"/>
<evidence type="ECO:0000256" key="7">
    <source>
        <dbReference type="ARBA" id="ARBA00047820"/>
    </source>
</evidence>
<dbReference type="NCBIfam" id="NF011441">
    <property type="entry name" value="PRK14869.1-3"/>
    <property type="match status" value="1"/>
</dbReference>
<dbReference type="STRING" id="1121290.CLAOCE_22610"/>
<evidence type="ECO:0000256" key="2">
    <source>
        <dbReference type="ARBA" id="ARBA00012146"/>
    </source>
</evidence>
<dbReference type="PATRIC" id="fig|1121290.3.peg.2285"/>
<dbReference type="PANTHER" id="PTHR12112">
    <property type="entry name" value="BNIP - RELATED"/>
    <property type="match status" value="1"/>
</dbReference>
<dbReference type="NCBIfam" id="NF003877">
    <property type="entry name" value="PRK05427.1"/>
    <property type="match status" value="1"/>
</dbReference>
<dbReference type="NCBIfam" id="NF011443">
    <property type="entry name" value="PRK14869.1-5"/>
    <property type="match status" value="1"/>
</dbReference>
<keyword evidence="8" id="KW-0129">CBS domain</keyword>
<dbReference type="PROSITE" id="PS51371">
    <property type="entry name" value="CBS"/>
    <property type="match status" value="2"/>
</dbReference>
<comment type="catalytic activity">
    <reaction evidence="7">
        <text>diphosphate + H2O = 2 phosphate + H(+)</text>
        <dbReference type="Rhea" id="RHEA:24576"/>
        <dbReference type="ChEBI" id="CHEBI:15377"/>
        <dbReference type="ChEBI" id="CHEBI:15378"/>
        <dbReference type="ChEBI" id="CHEBI:33019"/>
        <dbReference type="ChEBI" id="CHEBI:43474"/>
        <dbReference type="EC" id="3.6.1.1"/>
    </reaction>
</comment>
<gene>
    <name evidence="10" type="ORF">CLOACE_22610</name>
</gene>
<evidence type="ECO:0000256" key="5">
    <source>
        <dbReference type="ARBA" id="ARBA00023211"/>
    </source>
</evidence>
<evidence type="ECO:0000256" key="6">
    <source>
        <dbReference type="ARBA" id="ARBA00032535"/>
    </source>
</evidence>
<dbReference type="EMBL" id="LZFO01000060">
    <property type="protein sequence ID" value="OFH98064.1"/>
    <property type="molecule type" value="Genomic_DNA"/>
</dbReference>
<dbReference type="OrthoDB" id="9766150at2"/>
<dbReference type="AlphaFoldDB" id="A0A1E8EVA7"/>
<dbReference type="Gene3D" id="3.40.1390.20">
    <property type="entry name" value="HprK N-terminal domain-like"/>
    <property type="match status" value="1"/>
</dbReference>
<dbReference type="SUPFAM" id="SSF75138">
    <property type="entry name" value="HprK N-terminal domain-like"/>
    <property type="match status" value="1"/>
</dbReference>
<evidence type="ECO:0000256" key="3">
    <source>
        <dbReference type="ARBA" id="ARBA00022723"/>
    </source>
</evidence>
<dbReference type="InterPro" id="IPR028979">
    <property type="entry name" value="Ser_kin/Pase_Hpr-like_N_sf"/>
</dbReference>
<protein>
    <recommendedName>
        <fullName evidence="2">inorganic diphosphatase</fullName>
        <ecNumber evidence="2">3.6.1.1</ecNumber>
    </recommendedName>
    <alternativeName>
        <fullName evidence="6">Pyrophosphate phospho-hydrolase</fullName>
    </alternativeName>
</protein>
<keyword evidence="5" id="KW-0464">Manganese</keyword>
<evidence type="ECO:0000313" key="10">
    <source>
        <dbReference type="EMBL" id="OFH98064.1"/>
    </source>
</evidence>
<dbReference type="SUPFAM" id="SSF64182">
    <property type="entry name" value="DHH phosphoesterases"/>
    <property type="match status" value="1"/>
</dbReference>
<dbReference type="PANTHER" id="PTHR12112:SF22">
    <property type="entry name" value="MANGANESE-DEPENDENT INORGANIC PYROPHOSPHATASE-RELATED"/>
    <property type="match status" value="1"/>
</dbReference>
<dbReference type="FunFam" id="3.90.1640.10:FF:000001">
    <property type="entry name" value="Probable manganese-dependent inorganic pyrophosphatase"/>
    <property type="match status" value="1"/>
</dbReference>
<accession>A0A1E8EVA7</accession>
<name>A0A1E8EVA7_9CLOT</name>